<sequence length="182" mass="19257">MTLCDIIRTLLMAPALVCSPMLLASECEITLSNTHVDYGVQQHPSGAVALQGNHRLDSREIRLNASCRDDSAIELTLHGALHANQMKFSDQGQVSIRLSRAQLDGRPVGLAKPGDLGATGAGVESLAAAPGDVIVPVEAGRPARGKALVLSLEIVPQVPLSDMRSRDTKVHEGQLRIDVNGS</sequence>
<dbReference type="AlphaFoldDB" id="A0A853ZMH3"/>
<evidence type="ECO:0000313" key="3">
    <source>
        <dbReference type="Proteomes" id="UP000185990"/>
    </source>
</evidence>
<gene>
    <name evidence="2" type="ORF">BOH74_17610</name>
</gene>
<dbReference type="Proteomes" id="UP000185990">
    <property type="component" value="Unassembled WGS sequence"/>
</dbReference>
<evidence type="ECO:0000256" key="1">
    <source>
        <dbReference type="SAM" id="SignalP"/>
    </source>
</evidence>
<dbReference type="RefSeq" id="WP_073510162.1">
    <property type="nucleotide sequence ID" value="NZ_MPJD01000029.1"/>
</dbReference>
<proteinExistence type="predicted"/>
<comment type="caution">
    <text evidence="2">The sequence shown here is derived from an EMBL/GenBank/DDBJ whole genome shotgun (WGS) entry which is preliminary data.</text>
</comment>
<evidence type="ECO:0000313" key="2">
    <source>
        <dbReference type="EMBL" id="OKA19436.1"/>
    </source>
</evidence>
<accession>A0A853ZMH3</accession>
<feature type="chain" id="PRO_5032572868" description="Fimbrial protein" evidence="1">
    <location>
        <begin position="25"/>
        <end position="182"/>
    </location>
</feature>
<feature type="signal peptide" evidence="1">
    <location>
        <begin position="1"/>
        <end position="24"/>
    </location>
</feature>
<evidence type="ECO:0008006" key="4">
    <source>
        <dbReference type="Google" id="ProtNLM"/>
    </source>
</evidence>
<protein>
    <recommendedName>
        <fullName evidence="4">Fimbrial protein</fullName>
    </recommendedName>
</protein>
<dbReference type="EMBL" id="MPJD01000029">
    <property type="protein sequence ID" value="OKA19436.1"/>
    <property type="molecule type" value="Genomic_DNA"/>
</dbReference>
<name>A0A853ZMH3_9PSED</name>
<organism evidence="2 3">
    <name type="scientific">Pseudomonas versuta</name>
    <dbReference type="NCBI Taxonomy" id="1788301"/>
    <lineage>
        <taxon>Bacteria</taxon>
        <taxon>Pseudomonadati</taxon>
        <taxon>Pseudomonadota</taxon>
        <taxon>Gammaproteobacteria</taxon>
        <taxon>Pseudomonadales</taxon>
        <taxon>Pseudomonadaceae</taxon>
        <taxon>Pseudomonas</taxon>
    </lineage>
</organism>
<keyword evidence="1" id="KW-0732">Signal</keyword>
<reference evidence="2 3" key="1">
    <citation type="submission" date="2016-11" db="EMBL/GenBank/DDBJ databases">
        <title>Draft genome of Pseudomonas versuta A4R1.12.</title>
        <authorList>
            <person name="See-Too W.-S."/>
        </authorList>
    </citation>
    <scope>NUCLEOTIDE SEQUENCE [LARGE SCALE GENOMIC DNA]</scope>
    <source>
        <strain evidence="2 3">A4R1.12</strain>
    </source>
</reference>